<dbReference type="PANTHER" id="PTHR42109">
    <property type="entry name" value="UNPLACED GENOMIC SCAFFOLD UM_SCAF_CONTIG_1.265, WHOLE GENOME SHOTGUN SEQUENCE"/>
    <property type="match status" value="1"/>
</dbReference>
<keyword evidence="1" id="KW-0472">Membrane</keyword>
<name>A0A3A2ZRA9_9EURO</name>
<feature type="transmembrane region" description="Helical" evidence="1">
    <location>
        <begin position="168"/>
        <end position="190"/>
    </location>
</feature>
<organism evidence="3 4">
    <name type="scientific">Aspergillus sclerotialis</name>
    <dbReference type="NCBI Taxonomy" id="2070753"/>
    <lineage>
        <taxon>Eukaryota</taxon>
        <taxon>Fungi</taxon>
        <taxon>Dikarya</taxon>
        <taxon>Ascomycota</taxon>
        <taxon>Pezizomycotina</taxon>
        <taxon>Eurotiomycetes</taxon>
        <taxon>Eurotiomycetidae</taxon>
        <taxon>Eurotiales</taxon>
        <taxon>Aspergillaceae</taxon>
        <taxon>Aspergillus</taxon>
        <taxon>Aspergillus subgen. Polypaecilum</taxon>
    </lineage>
</organism>
<dbReference type="Proteomes" id="UP000266188">
    <property type="component" value="Unassembled WGS sequence"/>
</dbReference>
<feature type="transmembrane region" description="Helical" evidence="1">
    <location>
        <begin position="32"/>
        <end position="53"/>
    </location>
</feature>
<evidence type="ECO:0000313" key="4">
    <source>
        <dbReference type="Proteomes" id="UP000266188"/>
    </source>
</evidence>
<feature type="transmembrane region" description="Helical" evidence="1">
    <location>
        <begin position="99"/>
        <end position="116"/>
    </location>
</feature>
<keyword evidence="4" id="KW-1185">Reference proteome</keyword>
<reference evidence="4" key="1">
    <citation type="submission" date="2017-02" db="EMBL/GenBank/DDBJ databases">
        <authorList>
            <person name="Tafer H."/>
            <person name="Lopandic K."/>
        </authorList>
    </citation>
    <scope>NUCLEOTIDE SEQUENCE [LARGE SCALE GENOMIC DNA]</scope>
    <source>
        <strain evidence="4">CBS 366.77</strain>
    </source>
</reference>
<gene>
    <name evidence="3" type="ORF">PHISCL_01952</name>
</gene>
<dbReference type="OrthoDB" id="2560628at2759"/>
<comment type="caution">
    <text evidence="3">The sequence shown here is derived from an EMBL/GenBank/DDBJ whole genome shotgun (WGS) entry which is preliminary data.</text>
</comment>
<dbReference type="EMBL" id="MVGC01000040">
    <property type="protein sequence ID" value="RJE25689.1"/>
    <property type="molecule type" value="Genomic_DNA"/>
</dbReference>
<feature type="transmembrane region" description="Helical" evidence="1">
    <location>
        <begin position="210"/>
        <end position="230"/>
    </location>
</feature>
<feature type="transmembrane region" description="Helical" evidence="1">
    <location>
        <begin position="59"/>
        <end position="79"/>
    </location>
</feature>
<protein>
    <recommendedName>
        <fullName evidence="2">DUF7702 domain-containing protein</fullName>
    </recommendedName>
</protein>
<evidence type="ECO:0000313" key="3">
    <source>
        <dbReference type="EMBL" id="RJE25689.1"/>
    </source>
</evidence>
<feature type="domain" description="DUF7702" evidence="2">
    <location>
        <begin position="3"/>
        <end position="235"/>
    </location>
</feature>
<evidence type="ECO:0000259" key="2">
    <source>
        <dbReference type="Pfam" id="PF24800"/>
    </source>
</evidence>
<dbReference type="AlphaFoldDB" id="A0A3A2ZRA9"/>
<accession>A0A3A2ZRA9</accession>
<dbReference type="Pfam" id="PF24800">
    <property type="entry name" value="DUF7702"/>
    <property type="match status" value="1"/>
</dbReference>
<proteinExistence type="predicted"/>
<sequence>MTDSLSAAECALYAILFIPVAFLVVRHGIHGLLGWLFLAVFCTLRIIGAGMAIKDSSPAASIISNVGLSPILLAVAGILHEARTYRIHKVEQKQEWAFAIAYHIPVVVGVAITAVGSSKLQHHEQPIEKSEKLVKAGLAILAVCWGILVAWTAISFKAPKARNADRANAGTVLLGSNVPALVLIGVRVFYSVVALSTQKSYLNPTTGTLPIRVILGFLPELIATIIYVAAGLKTQGVAKLLHLDNRGDESLVYKFHAVPTA</sequence>
<dbReference type="PANTHER" id="PTHR42109:SF3">
    <property type="entry name" value="INTEGRAL MEMBRANE PROTEIN (AFU_ORTHOLOGUE AFUA_5G00100)"/>
    <property type="match status" value="1"/>
</dbReference>
<keyword evidence="1" id="KW-0812">Transmembrane</keyword>
<dbReference type="InterPro" id="IPR056119">
    <property type="entry name" value="DUF7702"/>
</dbReference>
<feature type="transmembrane region" description="Helical" evidence="1">
    <location>
        <begin position="136"/>
        <end position="156"/>
    </location>
</feature>
<keyword evidence="1" id="KW-1133">Transmembrane helix</keyword>
<feature type="transmembrane region" description="Helical" evidence="1">
    <location>
        <begin position="6"/>
        <end position="25"/>
    </location>
</feature>
<evidence type="ECO:0000256" key="1">
    <source>
        <dbReference type="SAM" id="Phobius"/>
    </source>
</evidence>